<protein>
    <recommendedName>
        <fullName evidence="2">Fe2OG dioxygenase domain-containing protein</fullName>
    </recommendedName>
</protein>
<evidence type="ECO:0000259" key="2">
    <source>
        <dbReference type="PROSITE" id="PS51471"/>
    </source>
</evidence>
<name>A9V5T7_MONBE</name>
<dbReference type="PRINTS" id="PR00682">
    <property type="entry name" value="IPNSYNTHASE"/>
</dbReference>
<dbReference type="GO" id="GO:0016706">
    <property type="term" value="F:2-oxoglutarate-dependent dioxygenase activity"/>
    <property type="evidence" value="ECO:0000318"/>
    <property type="project" value="GO_Central"/>
</dbReference>
<dbReference type="AlphaFoldDB" id="A9V5T7"/>
<dbReference type="InParanoid" id="A9V5T7"/>
<dbReference type="InterPro" id="IPR050231">
    <property type="entry name" value="Iron_ascorbate_oxido_reductase"/>
</dbReference>
<keyword evidence="1" id="KW-0560">Oxidoreductase</keyword>
<dbReference type="InterPro" id="IPR026992">
    <property type="entry name" value="DIOX_N"/>
</dbReference>
<dbReference type="GeneID" id="5893377"/>
<gene>
    <name evidence="3" type="ORF">MONBRDRAFT_10301</name>
</gene>
<dbReference type="eggNOG" id="KOG0143">
    <property type="taxonomic scope" value="Eukaryota"/>
</dbReference>
<dbReference type="OMA" id="ARETGFF"/>
<dbReference type="STRING" id="81824.A9V5T7"/>
<dbReference type="Pfam" id="PF03171">
    <property type="entry name" value="2OG-FeII_Oxy"/>
    <property type="match status" value="1"/>
</dbReference>
<dbReference type="GO" id="GO:0046872">
    <property type="term" value="F:metal ion binding"/>
    <property type="evidence" value="ECO:0007669"/>
    <property type="project" value="UniProtKB-KW"/>
</dbReference>
<comment type="similarity">
    <text evidence="1">Belongs to the iron/ascorbate-dependent oxidoreductase family.</text>
</comment>
<accession>A9V5T7</accession>
<dbReference type="InterPro" id="IPR027443">
    <property type="entry name" value="IPNS-like_sf"/>
</dbReference>
<dbReference type="RefSeq" id="XP_001748043.1">
    <property type="nucleotide sequence ID" value="XM_001747991.1"/>
</dbReference>
<dbReference type="SUPFAM" id="SSF51197">
    <property type="entry name" value="Clavaminate synthase-like"/>
    <property type="match status" value="1"/>
</dbReference>
<evidence type="ECO:0000256" key="1">
    <source>
        <dbReference type="RuleBase" id="RU003682"/>
    </source>
</evidence>
<keyword evidence="1" id="KW-0408">Iron</keyword>
<dbReference type="Proteomes" id="UP000001357">
    <property type="component" value="Unassembled WGS sequence"/>
</dbReference>
<dbReference type="PANTHER" id="PTHR47990">
    <property type="entry name" value="2-OXOGLUTARATE (2OG) AND FE(II)-DEPENDENT OXYGENASE SUPERFAMILY PROTEIN-RELATED"/>
    <property type="match status" value="1"/>
</dbReference>
<reference evidence="3 4" key="1">
    <citation type="journal article" date="2008" name="Nature">
        <title>The genome of the choanoflagellate Monosiga brevicollis and the origin of metazoans.</title>
        <authorList>
            <consortium name="JGI Sequencing"/>
            <person name="King N."/>
            <person name="Westbrook M.J."/>
            <person name="Young S.L."/>
            <person name="Kuo A."/>
            <person name="Abedin M."/>
            <person name="Chapman J."/>
            <person name="Fairclough S."/>
            <person name="Hellsten U."/>
            <person name="Isogai Y."/>
            <person name="Letunic I."/>
            <person name="Marr M."/>
            <person name="Pincus D."/>
            <person name="Putnam N."/>
            <person name="Rokas A."/>
            <person name="Wright K.J."/>
            <person name="Zuzow R."/>
            <person name="Dirks W."/>
            <person name="Good M."/>
            <person name="Goodstein D."/>
            <person name="Lemons D."/>
            <person name="Li W."/>
            <person name="Lyons J.B."/>
            <person name="Morris A."/>
            <person name="Nichols S."/>
            <person name="Richter D.J."/>
            <person name="Salamov A."/>
            <person name="Bork P."/>
            <person name="Lim W.A."/>
            <person name="Manning G."/>
            <person name="Miller W.T."/>
            <person name="McGinnis W."/>
            <person name="Shapiro H."/>
            <person name="Tjian R."/>
            <person name="Grigoriev I.V."/>
            <person name="Rokhsar D."/>
        </authorList>
    </citation>
    <scope>NUCLEOTIDE SEQUENCE [LARGE SCALE GENOMIC DNA]</scope>
    <source>
        <strain evidence="4">MX1 / ATCC 50154</strain>
    </source>
</reference>
<dbReference type="InterPro" id="IPR005123">
    <property type="entry name" value="Oxoglu/Fe-dep_dioxygenase_dom"/>
</dbReference>
<dbReference type="KEGG" id="mbr:MONBRDRAFT_10301"/>
<proteinExistence type="inferred from homology"/>
<dbReference type="Pfam" id="PF14226">
    <property type="entry name" value="DIOX_N"/>
    <property type="match status" value="1"/>
</dbReference>
<evidence type="ECO:0000313" key="3">
    <source>
        <dbReference type="EMBL" id="EDQ87100.1"/>
    </source>
</evidence>
<dbReference type="EMBL" id="CH991561">
    <property type="protein sequence ID" value="EDQ87100.1"/>
    <property type="molecule type" value="Genomic_DNA"/>
</dbReference>
<dbReference type="InterPro" id="IPR044861">
    <property type="entry name" value="IPNS-like_FE2OG_OXY"/>
</dbReference>
<feature type="domain" description="Fe2OG dioxygenase" evidence="2">
    <location>
        <begin position="186"/>
        <end position="285"/>
    </location>
</feature>
<evidence type="ECO:0000313" key="4">
    <source>
        <dbReference type="Proteomes" id="UP000001357"/>
    </source>
</evidence>
<dbReference type="PROSITE" id="PS51471">
    <property type="entry name" value="FE2OG_OXY"/>
    <property type="match status" value="1"/>
</dbReference>
<dbReference type="Gene3D" id="2.60.120.330">
    <property type="entry name" value="B-lactam Antibiotic, Isopenicillin N Synthase, Chain"/>
    <property type="match status" value="1"/>
</dbReference>
<keyword evidence="1" id="KW-0479">Metal-binding</keyword>
<sequence length="361" mass="40348">MAVPVVDLAAVTGPAARDLPLAELDSEAVREVAEALGRACRHVGFFYVRNHGVSEALLSELQAMSRDFFAQPLADKMRLDMRQGGRAWRGYFPVGDELTSGKPDIKEGLYFGAELSETHPAVVAGRPIHGRNQFADERMRRVVLEYLEAMLALGQRIMALLALSLGLEADFFQRSYTREPTPLFRIFNYPRPESFNYDGDREALWGVGEHTDYGLLTILLQDECGGLQVKTRTGWQAAPPLPGTFVCNIGDMLERITGGYFCSTPHRVRNAAGRDRLSFPFFFDPSWEAEIRPLPNVRLLAEEAARTQESDEPDARAQRWDQANVVQDEIGAYGDYLTRKVSKCFPDLFASVQSRPVATTP</sequence>
<organism evidence="3 4">
    <name type="scientific">Monosiga brevicollis</name>
    <name type="common">Choanoflagellate</name>
    <dbReference type="NCBI Taxonomy" id="81824"/>
    <lineage>
        <taxon>Eukaryota</taxon>
        <taxon>Choanoflagellata</taxon>
        <taxon>Craspedida</taxon>
        <taxon>Salpingoecidae</taxon>
        <taxon>Monosiga</taxon>
    </lineage>
</organism>
<keyword evidence="4" id="KW-1185">Reference proteome</keyword>